<evidence type="ECO:0000313" key="4">
    <source>
        <dbReference type="Proteomes" id="UP000001068"/>
    </source>
</evidence>
<dbReference type="eggNOG" id="arCOG01075">
    <property type="taxonomic scope" value="Archaea"/>
</dbReference>
<dbReference type="PANTHER" id="PTHR43736:SF1">
    <property type="entry name" value="DIHYDRONEOPTERIN TRIPHOSPHATE DIPHOSPHATASE"/>
    <property type="match status" value="1"/>
</dbReference>
<protein>
    <submittedName>
        <fullName evidence="3">NUDIX hydrolase</fullName>
    </submittedName>
</protein>
<dbReference type="HOGENOM" id="CLU_037162_25_0_2"/>
<feature type="domain" description="Nudix hydrolase" evidence="2">
    <location>
        <begin position="15"/>
        <end position="149"/>
    </location>
</feature>
<dbReference type="Proteomes" id="UP000001068">
    <property type="component" value="Chromosome"/>
</dbReference>
<dbReference type="PANTHER" id="PTHR43736">
    <property type="entry name" value="ADP-RIBOSE PYROPHOSPHATASE"/>
    <property type="match status" value="1"/>
</dbReference>
<dbReference type="InterPro" id="IPR000086">
    <property type="entry name" value="NUDIX_hydrolase_dom"/>
</dbReference>
<dbReference type="PROSITE" id="PS00893">
    <property type="entry name" value="NUDIX_BOX"/>
    <property type="match status" value="1"/>
</dbReference>
<evidence type="ECO:0000313" key="3">
    <source>
        <dbReference type="EMBL" id="ADV64581.1"/>
    </source>
</evidence>
<reference evidence="3 4" key="2">
    <citation type="journal article" date="2011" name="Stand. Genomic Sci.">
        <title>Complete genome sequence of Desulfurococcus mucosus type strain (O7/1).</title>
        <authorList>
            <person name="Wirth R."/>
            <person name="Chertkov O."/>
            <person name="Held B."/>
            <person name="Lapidus A."/>
            <person name="Nolan M."/>
            <person name="Lucas S."/>
            <person name="Hammon N."/>
            <person name="Deshpande S."/>
            <person name="Cheng J.F."/>
            <person name="Tapia R."/>
            <person name="Han C."/>
            <person name="Goodwin L."/>
            <person name="Pitluck S."/>
            <person name="Liolios K."/>
            <person name="Ioanna P."/>
            <person name="Ivanova N."/>
            <person name="Mavromatis K."/>
            <person name="Mikhailova N."/>
            <person name="Pati A."/>
            <person name="Chen A."/>
            <person name="Palaniappan K."/>
            <person name="Land M."/>
            <person name="Hauser L."/>
            <person name="Chang Y.J."/>
            <person name="Jeffries C.D."/>
            <person name="Bilek Y."/>
            <person name="Hader T."/>
            <person name="Rohde M."/>
            <person name="Spring S."/>
            <person name="Sikorski J."/>
            <person name="Goker M."/>
            <person name="Woyke T."/>
            <person name="Bristow J."/>
            <person name="Eisen J.A."/>
            <person name="Markowitz V."/>
            <person name="Hugenholtz P."/>
            <person name="Kyrpides N.C."/>
            <person name="Klenk H.P."/>
        </authorList>
    </citation>
    <scope>NUCLEOTIDE SEQUENCE [LARGE SCALE GENOMIC DNA]</scope>
    <source>
        <strain evidence="4">ATCC 35584 / DSM 2162 / JCM 9187 / O7/1</strain>
    </source>
</reference>
<sequence length="175" mass="18981">MPQAGFHMGREYPSSPIGAVGAVLLRGDSILLVKRGSPPALGRWSLPGGVIEPGERIGDAARRELREETGIDAEPLGVLWVLNNIVMDRGGRVKYHYVIVDVLFNPDSLKGEPKPGSDAVDLKWFPLGEALRNPSVSRTVSKLLEYILEHGLSYIPIDRVDNIAVEVGDGVYAVS</sequence>
<keyword evidence="4" id="KW-1185">Reference proteome</keyword>
<accession>E8R7V5</accession>
<dbReference type="InterPro" id="IPR020476">
    <property type="entry name" value="Nudix_hydrolase"/>
</dbReference>
<proteinExistence type="predicted"/>
<organism evidence="3 4">
    <name type="scientific">Desulfurococcus mucosus (strain ATCC 35584 / DSM 2162 / JCM 9187 / O7/1)</name>
    <dbReference type="NCBI Taxonomy" id="765177"/>
    <lineage>
        <taxon>Archaea</taxon>
        <taxon>Thermoproteota</taxon>
        <taxon>Thermoprotei</taxon>
        <taxon>Desulfurococcales</taxon>
        <taxon>Desulfurococcaceae</taxon>
        <taxon>Desulfurococcus</taxon>
    </lineage>
</organism>
<gene>
    <name evidence="3" type="ordered locus">Desmu_0262</name>
</gene>
<dbReference type="GeneID" id="10152954"/>
<dbReference type="KEGG" id="dmu:Desmu_0262"/>
<dbReference type="Pfam" id="PF00293">
    <property type="entry name" value="NUDIX"/>
    <property type="match status" value="1"/>
</dbReference>
<dbReference type="PRINTS" id="PR00502">
    <property type="entry name" value="NUDIXFAMILY"/>
</dbReference>
<reference evidence="4" key="1">
    <citation type="submission" date="2010-11" db="EMBL/GenBank/DDBJ databases">
        <title>The complete genome of Desulfurococcus mucosus DSM 2162.</title>
        <authorList>
            <consortium name="US DOE Joint Genome Institute (JGI-PGF)"/>
            <person name="Lucas S."/>
            <person name="Copeland A."/>
            <person name="Lapidus A."/>
            <person name="Bruce D."/>
            <person name="Goodwin L."/>
            <person name="Pitluck S."/>
            <person name="Kyrpides N."/>
            <person name="Mavromatis K."/>
            <person name="Pagani I."/>
            <person name="Ivanova N."/>
            <person name="Ovchinnikova G."/>
            <person name="Chertkov O."/>
            <person name="Held B."/>
            <person name="Brettin T."/>
            <person name="Detter J.C."/>
            <person name="Tapia R."/>
            <person name="Han C."/>
            <person name="Land M."/>
            <person name="Hauser L."/>
            <person name="Markowitz V."/>
            <person name="Cheng J.-F."/>
            <person name="Hugenholtz P."/>
            <person name="Woyke T."/>
            <person name="Wu D."/>
            <person name="Wirth R."/>
            <person name="Bilek Y."/>
            <person name="Hader T."/>
            <person name="Klenk H.-P."/>
            <person name="Eisen J.A."/>
        </authorList>
    </citation>
    <scope>NUCLEOTIDE SEQUENCE [LARGE SCALE GENOMIC DNA]</scope>
    <source>
        <strain evidence="4">ATCC 35584 / DSM 2162 / JCM 9187 / O7/1</strain>
    </source>
</reference>
<dbReference type="AlphaFoldDB" id="E8R7V5"/>
<dbReference type="EMBL" id="CP002363">
    <property type="protein sequence ID" value="ADV64581.1"/>
    <property type="molecule type" value="Genomic_DNA"/>
</dbReference>
<dbReference type="PROSITE" id="PS51462">
    <property type="entry name" value="NUDIX"/>
    <property type="match status" value="1"/>
</dbReference>
<keyword evidence="1 3" id="KW-0378">Hydrolase</keyword>
<dbReference type="RefSeq" id="WP_013561803.1">
    <property type="nucleotide sequence ID" value="NC_014961.1"/>
</dbReference>
<dbReference type="SUPFAM" id="SSF55811">
    <property type="entry name" value="Nudix"/>
    <property type="match status" value="1"/>
</dbReference>
<dbReference type="InterPro" id="IPR020084">
    <property type="entry name" value="NUDIX_hydrolase_CS"/>
</dbReference>
<name>E8R7V5_DESM0</name>
<dbReference type="STRING" id="765177.Desmu_0262"/>
<evidence type="ECO:0000256" key="1">
    <source>
        <dbReference type="ARBA" id="ARBA00022801"/>
    </source>
</evidence>
<evidence type="ECO:0000259" key="2">
    <source>
        <dbReference type="PROSITE" id="PS51462"/>
    </source>
</evidence>
<dbReference type="InterPro" id="IPR015797">
    <property type="entry name" value="NUDIX_hydrolase-like_dom_sf"/>
</dbReference>
<dbReference type="GO" id="GO:0016787">
    <property type="term" value="F:hydrolase activity"/>
    <property type="evidence" value="ECO:0007669"/>
    <property type="project" value="UniProtKB-KW"/>
</dbReference>
<dbReference type="Gene3D" id="3.90.79.10">
    <property type="entry name" value="Nucleoside Triphosphate Pyrophosphohydrolase"/>
    <property type="match status" value="1"/>
</dbReference>
<dbReference type="CDD" id="cd04673">
    <property type="entry name" value="NUDIX_ADPRase"/>
    <property type="match status" value="1"/>
</dbReference>